<evidence type="ECO:0000256" key="1">
    <source>
        <dbReference type="SAM" id="MobiDB-lite"/>
    </source>
</evidence>
<dbReference type="InterPro" id="IPR019267">
    <property type="entry name" value="CRISPR-assoc_Cas6_C"/>
</dbReference>
<dbReference type="AlphaFoldDB" id="A1WUQ5"/>
<evidence type="ECO:0000313" key="3">
    <source>
        <dbReference type="EMBL" id="ABM61417.1"/>
    </source>
</evidence>
<feature type="region of interest" description="Disordered" evidence="1">
    <location>
        <begin position="136"/>
        <end position="168"/>
    </location>
</feature>
<dbReference type="STRING" id="349124.Hhal_0632"/>
<dbReference type="EMBL" id="CP000544">
    <property type="protein sequence ID" value="ABM61417.1"/>
    <property type="molecule type" value="Genomic_DNA"/>
</dbReference>
<gene>
    <name evidence="3" type="ordered locus">Hhal_0632</name>
</gene>
<dbReference type="Pfam" id="PF10040">
    <property type="entry name" value="CRISPR_Cas6"/>
    <property type="match status" value="1"/>
</dbReference>
<protein>
    <recommendedName>
        <fullName evidence="2">CRISPR-associated protein Cas6 C-terminal domain-containing protein</fullName>
    </recommendedName>
</protein>
<evidence type="ECO:0000259" key="2">
    <source>
        <dbReference type="Pfam" id="PF10040"/>
    </source>
</evidence>
<feature type="compositionally biased region" description="Pro residues" evidence="1">
    <location>
        <begin position="141"/>
        <end position="165"/>
    </location>
</feature>
<dbReference type="eggNOG" id="COG5551">
    <property type="taxonomic scope" value="Bacteria"/>
</dbReference>
<dbReference type="HOGENOM" id="CLU_050021_0_0_6"/>
<dbReference type="Proteomes" id="UP000000647">
    <property type="component" value="Chromosome"/>
</dbReference>
<name>A1WUQ5_HALHL</name>
<dbReference type="RefSeq" id="WP_011813440.1">
    <property type="nucleotide sequence ID" value="NC_008789.1"/>
</dbReference>
<feature type="domain" description="CRISPR-associated protein Cas6 C-terminal" evidence="2">
    <location>
        <begin position="171"/>
        <end position="289"/>
    </location>
</feature>
<reference evidence="4" key="1">
    <citation type="submission" date="2006-12" db="EMBL/GenBank/DDBJ databases">
        <title>Complete sequence of Halorhodospira halophila SL1.</title>
        <authorList>
            <consortium name="US DOE Joint Genome Institute"/>
            <person name="Copeland A."/>
            <person name="Lucas S."/>
            <person name="Lapidus A."/>
            <person name="Barry K."/>
            <person name="Detter J.C."/>
            <person name="Glavina del Rio T."/>
            <person name="Hammon N."/>
            <person name="Israni S."/>
            <person name="Dalin E."/>
            <person name="Tice H."/>
            <person name="Pitluck S."/>
            <person name="Saunders E."/>
            <person name="Brettin T."/>
            <person name="Bruce D."/>
            <person name="Han C."/>
            <person name="Tapia R."/>
            <person name="Schmutz J."/>
            <person name="Larimer F."/>
            <person name="Land M."/>
            <person name="Hauser L."/>
            <person name="Kyrpides N."/>
            <person name="Mikhailova N."/>
            <person name="Hoff W."/>
            <person name="Richardson P."/>
        </authorList>
    </citation>
    <scope>NUCLEOTIDE SEQUENCE [LARGE SCALE GENOMIC DNA]</scope>
    <source>
        <strain evidence="4">DSM 244 / SL1</strain>
    </source>
</reference>
<proteinExistence type="predicted"/>
<organism evidence="3 4">
    <name type="scientific">Halorhodospira halophila (strain DSM 244 / SL1)</name>
    <name type="common">Ectothiorhodospira halophila (strain DSM 244 / SL1)</name>
    <dbReference type="NCBI Taxonomy" id="349124"/>
    <lineage>
        <taxon>Bacteria</taxon>
        <taxon>Pseudomonadati</taxon>
        <taxon>Pseudomonadota</taxon>
        <taxon>Gammaproteobacteria</taxon>
        <taxon>Chromatiales</taxon>
        <taxon>Ectothiorhodospiraceae</taxon>
        <taxon>Halorhodospira</taxon>
    </lineage>
</organism>
<dbReference type="OrthoDB" id="9787241at2"/>
<sequence length="304" mass="33181">MIRLHPLQLTFEAQDALVLPAQPGTLWRSAIGARLRADACITGASQCRGCRVAERCAYAQLFEPPRRHAGLAPRFRDPPRPWVIAPGPGGQRVAPGEHLELGLTLMADGLAYWPSLYRALQRLRLGPAPLRLVRAVSHPPQGEPAPAPAKPLPGYRPEPPAPPPEGSVQITLDSPLRLQRNGRPLTAEAFSPEPLIAALLRRITSLDETAPEVDHGALTRHAQEAVALRDPVLRWYDADRSSSRQGRRVPLGGLVGHFRLEGALAPIWPWLWTGQWVHAGKSAVMGLGRFRLVESEERGGVLGI</sequence>
<accession>A1WUQ5</accession>
<dbReference type="KEGG" id="hha:Hhal_0632"/>
<reference evidence="3 4" key="2">
    <citation type="journal article" date="2013" name="Stand. Genomic Sci.">
        <title>Complete genome sequence of Halorhodospira halophila SL1.</title>
        <authorList>
            <person name="Challacombe J.F."/>
            <person name="Majid S."/>
            <person name="Deole R."/>
            <person name="Brettin T.S."/>
            <person name="Bruce D."/>
            <person name="Delano S.F."/>
            <person name="Detter J.C."/>
            <person name="Gleasner C.D."/>
            <person name="Han C.S."/>
            <person name="Misra M."/>
            <person name="Reitenga K.G."/>
            <person name="Mikhailova N."/>
            <person name="Woyke T."/>
            <person name="Pitluck S."/>
            <person name="Nolan M."/>
            <person name="Land M.L."/>
            <person name="Saunders E."/>
            <person name="Tapia R."/>
            <person name="Lapidus A."/>
            <person name="Ivanova N."/>
            <person name="Hoff W.D."/>
        </authorList>
    </citation>
    <scope>NUCLEOTIDE SEQUENCE [LARGE SCALE GENOMIC DNA]</scope>
    <source>
        <strain evidence="4">DSM 244 / SL1</strain>
    </source>
</reference>
<evidence type="ECO:0000313" key="4">
    <source>
        <dbReference type="Proteomes" id="UP000000647"/>
    </source>
</evidence>
<keyword evidence="4" id="KW-1185">Reference proteome</keyword>